<name>A0A4Y9LD82_9BRAD</name>
<keyword evidence="1" id="KW-0812">Transmembrane</keyword>
<protein>
    <submittedName>
        <fullName evidence="2">Uncharacterized protein</fullName>
    </submittedName>
</protein>
<dbReference type="EMBL" id="SPQT01000029">
    <property type="protein sequence ID" value="TFV41358.1"/>
    <property type="molecule type" value="Genomic_DNA"/>
</dbReference>
<dbReference type="RefSeq" id="WP_135178183.1">
    <property type="nucleotide sequence ID" value="NZ_JBIYER010000001.1"/>
</dbReference>
<keyword evidence="3" id="KW-1185">Reference proteome</keyword>
<reference evidence="2 3" key="1">
    <citation type="submission" date="2019-03" db="EMBL/GenBank/DDBJ databases">
        <title>Bradyrhizobium diversity isolated from nodules of Chamaecrista fasciculata.</title>
        <authorList>
            <person name="Klepa M.S."/>
            <person name="Urquiaga M.O."/>
            <person name="Hungria M."/>
            <person name="Delamuta J.R."/>
        </authorList>
    </citation>
    <scope>NUCLEOTIDE SEQUENCE [LARGE SCALE GENOMIC DNA]</scope>
    <source>
        <strain evidence="2 3">CNPSo 3448</strain>
    </source>
</reference>
<evidence type="ECO:0000313" key="3">
    <source>
        <dbReference type="Proteomes" id="UP000297966"/>
    </source>
</evidence>
<dbReference type="AlphaFoldDB" id="A0A4Y9LD82"/>
<proteinExistence type="predicted"/>
<sequence length="82" mass="9225">MSDLEERAETEQNREATVKQLLRRAAKRTRPSQAFSIVLHGQETGANREFAPDRDSDAMLWFLIALPVFMVAHAICVKIGAI</sequence>
<feature type="transmembrane region" description="Helical" evidence="1">
    <location>
        <begin position="58"/>
        <end position="81"/>
    </location>
</feature>
<evidence type="ECO:0000256" key="1">
    <source>
        <dbReference type="SAM" id="Phobius"/>
    </source>
</evidence>
<gene>
    <name evidence="2" type="ORF">E4K65_36310</name>
</gene>
<evidence type="ECO:0000313" key="2">
    <source>
        <dbReference type="EMBL" id="TFV41358.1"/>
    </source>
</evidence>
<dbReference type="Proteomes" id="UP000297966">
    <property type="component" value="Unassembled WGS sequence"/>
</dbReference>
<keyword evidence="1" id="KW-0472">Membrane</keyword>
<comment type="caution">
    <text evidence="2">The sequence shown here is derived from an EMBL/GenBank/DDBJ whole genome shotgun (WGS) entry which is preliminary data.</text>
</comment>
<keyword evidence="1" id="KW-1133">Transmembrane helix</keyword>
<accession>A0A4Y9LD82</accession>
<organism evidence="2 3">
    <name type="scientific">Bradyrhizobium niftali</name>
    <dbReference type="NCBI Taxonomy" id="2560055"/>
    <lineage>
        <taxon>Bacteria</taxon>
        <taxon>Pseudomonadati</taxon>
        <taxon>Pseudomonadota</taxon>
        <taxon>Alphaproteobacteria</taxon>
        <taxon>Hyphomicrobiales</taxon>
        <taxon>Nitrobacteraceae</taxon>
        <taxon>Bradyrhizobium</taxon>
    </lineage>
</organism>
<dbReference type="OrthoDB" id="9927919at2"/>